<evidence type="ECO:0000313" key="2">
    <source>
        <dbReference type="Proteomes" id="UP000245252"/>
    </source>
</evidence>
<comment type="caution">
    <text evidence="1">The sequence shown here is derived from an EMBL/GenBank/DDBJ whole genome shotgun (WGS) entry which is preliminary data.</text>
</comment>
<proteinExistence type="predicted"/>
<organism evidence="1 2">
    <name type="scientific">Metarhizobium album</name>
    <dbReference type="NCBI Taxonomy" id="2182425"/>
    <lineage>
        <taxon>Bacteria</taxon>
        <taxon>Pseudomonadati</taxon>
        <taxon>Pseudomonadota</taxon>
        <taxon>Alphaproteobacteria</taxon>
        <taxon>Hyphomicrobiales</taxon>
        <taxon>Rhizobiaceae</taxon>
        <taxon>Metarhizobium</taxon>
    </lineage>
</organism>
<protein>
    <recommendedName>
        <fullName evidence="3">Restriction endonuclease</fullName>
    </recommendedName>
</protein>
<gene>
    <name evidence="1" type="ORF">DEM27_30115</name>
</gene>
<dbReference type="RefSeq" id="WP_109461954.1">
    <property type="nucleotide sequence ID" value="NZ_QFBC01000023.1"/>
</dbReference>
<evidence type="ECO:0000313" key="1">
    <source>
        <dbReference type="EMBL" id="PWE52550.1"/>
    </source>
</evidence>
<sequence length="362" mass="40064">MSDEQRGPPKRQKAFDLLASVAIFARKNGIPLNDPTLVDRFMADAGPRLREAIADPVLVHGSRIERMFEATVLSLGRFTLFKSEDVGRVHAAETLRAPDFRIVLDDGPQWLIEVKNHRSEAPSKQEYEMSAKYLASLQSYADAVGTPLKLAIYWSLWRLWTVVSPEHFRTENGGLRVTMQEAMLANEFGRLGEKLIMTKPPLRLVLSAATHLPRSIDDEGLASFVVGSAQFFSRDAELTNAKDRKLAQVLLFYGEWEVEGPIPFMDGNEFGGVEFIASPREPTCPDQGWEGIGTASRIFSSFFADQTVEGDQVIQLDGVAAPDWFAPLASWDFKNSKLPLLLGVVQPSPAGRSDEGQRGEGG</sequence>
<dbReference type="EMBL" id="QFBC01000023">
    <property type="protein sequence ID" value="PWE52550.1"/>
    <property type="molecule type" value="Genomic_DNA"/>
</dbReference>
<accession>A0A2U2DGX0</accession>
<keyword evidence="2" id="KW-1185">Reference proteome</keyword>
<reference evidence="1 2" key="1">
    <citation type="submission" date="2018-05" db="EMBL/GenBank/DDBJ databases">
        <title>The draft genome of strain NS-104.</title>
        <authorList>
            <person name="Hang P."/>
            <person name="Jiang J."/>
        </authorList>
    </citation>
    <scope>NUCLEOTIDE SEQUENCE [LARGE SCALE GENOMIC DNA]</scope>
    <source>
        <strain evidence="1 2">NS-104</strain>
    </source>
</reference>
<name>A0A2U2DGX0_9HYPH</name>
<evidence type="ECO:0008006" key="3">
    <source>
        <dbReference type="Google" id="ProtNLM"/>
    </source>
</evidence>
<dbReference type="AlphaFoldDB" id="A0A2U2DGX0"/>
<dbReference type="OrthoDB" id="9181378at2"/>
<dbReference type="Proteomes" id="UP000245252">
    <property type="component" value="Unassembled WGS sequence"/>
</dbReference>